<keyword evidence="3" id="KW-1185">Reference proteome</keyword>
<reference evidence="2 3" key="1">
    <citation type="submission" date="2020-08" db="EMBL/GenBank/DDBJ databases">
        <title>Sequencing the genomes of 1000 actinobacteria strains.</title>
        <authorList>
            <person name="Klenk H.-P."/>
        </authorList>
    </citation>
    <scope>NUCLEOTIDE SEQUENCE [LARGE SCALE GENOMIC DNA]</scope>
    <source>
        <strain evidence="2 3">DSM 20419</strain>
    </source>
</reference>
<feature type="transmembrane region" description="Helical" evidence="1">
    <location>
        <begin position="12"/>
        <end position="38"/>
    </location>
</feature>
<evidence type="ECO:0000313" key="2">
    <source>
        <dbReference type="EMBL" id="MBB2958884.1"/>
    </source>
</evidence>
<organism evidence="2 3">
    <name type="scientific">Pseudoclavibacter helvolus</name>
    <dbReference type="NCBI Taxonomy" id="255205"/>
    <lineage>
        <taxon>Bacteria</taxon>
        <taxon>Bacillati</taxon>
        <taxon>Actinomycetota</taxon>
        <taxon>Actinomycetes</taxon>
        <taxon>Micrococcales</taxon>
        <taxon>Microbacteriaceae</taxon>
        <taxon>Pseudoclavibacter</taxon>
    </lineage>
</organism>
<name>A0A7W4UQR4_9MICO</name>
<protein>
    <submittedName>
        <fullName evidence="2">Uncharacterized protein</fullName>
    </submittedName>
</protein>
<proteinExistence type="predicted"/>
<evidence type="ECO:0000256" key="1">
    <source>
        <dbReference type="SAM" id="Phobius"/>
    </source>
</evidence>
<keyword evidence="1" id="KW-0812">Transmembrane</keyword>
<keyword evidence="1" id="KW-1133">Transmembrane helix</keyword>
<accession>A0A7W4UQR4</accession>
<dbReference type="PROSITE" id="PS51257">
    <property type="entry name" value="PROKAR_LIPOPROTEIN"/>
    <property type="match status" value="1"/>
</dbReference>
<evidence type="ECO:0000313" key="3">
    <source>
        <dbReference type="Proteomes" id="UP000545286"/>
    </source>
</evidence>
<gene>
    <name evidence="2" type="ORF">FHX72_003036</name>
</gene>
<dbReference type="Proteomes" id="UP000545286">
    <property type="component" value="Unassembled WGS sequence"/>
</dbReference>
<dbReference type="AlphaFoldDB" id="A0A7W4UQR4"/>
<keyword evidence="1" id="KW-0472">Membrane</keyword>
<comment type="caution">
    <text evidence="2">The sequence shown here is derived from an EMBL/GenBank/DDBJ whole genome shotgun (WGS) entry which is preliminary data.</text>
</comment>
<feature type="non-terminal residue" evidence="2">
    <location>
        <position position="82"/>
    </location>
</feature>
<sequence length="82" mass="8372">MKTPTTRRRVASRGIGASLLTGAAIFVLSGCTLITTLAGGGSGGGSGPQEDVDVIPTGLEPSIQAFYEQDLDWDACGNGREC</sequence>
<dbReference type="EMBL" id="JACHWJ010000005">
    <property type="protein sequence ID" value="MBB2958884.1"/>
    <property type="molecule type" value="Genomic_DNA"/>
</dbReference>